<organism evidence="3 4">
    <name type="scientific">Ziziphus jujuba var. spinosa</name>
    <dbReference type="NCBI Taxonomy" id="714518"/>
    <lineage>
        <taxon>Eukaryota</taxon>
        <taxon>Viridiplantae</taxon>
        <taxon>Streptophyta</taxon>
        <taxon>Embryophyta</taxon>
        <taxon>Tracheophyta</taxon>
        <taxon>Spermatophyta</taxon>
        <taxon>Magnoliopsida</taxon>
        <taxon>eudicotyledons</taxon>
        <taxon>Gunneridae</taxon>
        <taxon>Pentapetalae</taxon>
        <taxon>rosids</taxon>
        <taxon>fabids</taxon>
        <taxon>Rosales</taxon>
        <taxon>Rhamnaceae</taxon>
        <taxon>Paliureae</taxon>
        <taxon>Ziziphus</taxon>
    </lineage>
</organism>
<gene>
    <name evidence="3" type="ORF">FEM48_Zijuj08G0175800</name>
</gene>
<dbReference type="GO" id="GO:0004674">
    <property type="term" value="F:protein serine/threonine kinase activity"/>
    <property type="evidence" value="ECO:0007669"/>
    <property type="project" value="TreeGrafter"/>
</dbReference>
<dbReference type="EMBL" id="JAEACU010000008">
    <property type="protein sequence ID" value="KAH7520725.1"/>
    <property type="molecule type" value="Genomic_DNA"/>
</dbReference>
<evidence type="ECO:0000313" key="4">
    <source>
        <dbReference type="Proteomes" id="UP000813462"/>
    </source>
</evidence>
<dbReference type="Gene3D" id="1.10.510.10">
    <property type="entry name" value="Transferase(Phosphotransferase) domain 1"/>
    <property type="match status" value="2"/>
</dbReference>
<evidence type="ECO:0000313" key="3">
    <source>
        <dbReference type="EMBL" id="KAH7520725.1"/>
    </source>
</evidence>
<dbReference type="SUPFAM" id="SSF56112">
    <property type="entry name" value="Protein kinase-like (PK-like)"/>
    <property type="match status" value="1"/>
</dbReference>
<name>A0A978V0F9_ZIZJJ</name>
<keyword evidence="2" id="KW-0067">ATP-binding</keyword>
<dbReference type="InterPro" id="IPR045274">
    <property type="entry name" value="WAK-like"/>
</dbReference>
<proteinExistence type="predicted"/>
<accession>A0A978V0F9</accession>
<dbReference type="Proteomes" id="UP000813462">
    <property type="component" value="Unassembled WGS sequence"/>
</dbReference>
<reference evidence="3" key="1">
    <citation type="journal article" date="2021" name="Front. Plant Sci.">
        <title>Chromosome-Scale Genome Assembly for Chinese Sour Jujube and Insights Into Its Genome Evolution and Domestication Signature.</title>
        <authorList>
            <person name="Shen L.-Y."/>
            <person name="Luo H."/>
            <person name="Wang X.-L."/>
            <person name="Wang X.-M."/>
            <person name="Qiu X.-J."/>
            <person name="Liu H."/>
            <person name="Zhou S.-S."/>
            <person name="Jia K.-H."/>
            <person name="Nie S."/>
            <person name="Bao Y.-T."/>
            <person name="Zhang R.-G."/>
            <person name="Yun Q.-Z."/>
            <person name="Chai Y.-H."/>
            <person name="Lu J.-Y."/>
            <person name="Li Y."/>
            <person name="Zhao S.-W."/>
            <person name="Mao J.-F."/>
            <person name="Jia S.-G."/>
            <person name="Mao Y.-M."/>
        </authorList>
    </citation>
    <scope>NUCLEOTIDE SEQUENCE</scope>
    <source>
        <strain evidence="3">AT0</strain>
        <tissue evidence="3">Leaf</tissue>
    </source>
</reference>
<dbReference type="AlphaFoldDB" id="A0A978V0F9"/>
<evidence type="ECO:0000256" key="2">
    <source>
        <dbReference type="ARBA" id="ARBA00022840"/>
    </source>
</evidence>
<dbReference type="PANTHER" id="PTHR27005:SF308">
    <property type="entry name" value="NON-FUNCTIONAL PSEUDOKINASE ZRK2-RELATED"/>
    <property type="match status" value="1"/>
</dbReference>
<comment type="caution">
    <text evidence="3">The sequence shown here is derived from an EMBL/GenBank/DDBJ whole genome shotgun (WGS) entry which is preliminary data.</text>
</comment>
<dbReference type="GO" id="GO:0005524">
    <property type="term" value="F:ATP binding"/>
    <property type="evidence" value="ECO:0007669"/>
    <property type="project" value="UniProtKB-KW"/>
</dbReference>
<protein>
    <recommendedName>
        <fullName evidence="5">Non-functional pseudokinase ZED1-like</fullName>
    </recommendedName>
</protein>
<dbReference type="GO" id="GO:0005886">
    <property type="term" value="C:plasma membrane"/>
    <property type="evidence" value="ECO:0007669"/>
    <property type="project" value="TreeGrafter"/>
</dbReference>
<evidence type="ECO:0000256" key="1">
    <source>
        <dbReference type="ARBA" id="ARBA00022741"/>
    </source>
</evidence>
<keyword evidence="1" id="KW-0547">Nucleotide-binding</keyword>
<sequence length="245" mass="27763">MVKNGGIVLEELISSANSRCNPTRSFSAKQLLEATNNFQSPFFTIKDEKWFKACLNNHRVVIKKYIDGFYRDDDYLTGACRDIAITSQMSSHNQVLKLLGCCLEFPVPGFVYEDAENGPLNRCDGINGSSRPWKTRLELQKILPMHSPTSTLHFPGLLYIGMSNQKMSDFERPIKILVLFVANKTCNQIVDSKILEKEGVNTEKQRLQDFLNLALKCTQKKAEDRPMMIDVAKELVRLHSSTTAP</sequence>
<dbReference type="GO" id="GO:0007166">
    <property type="term" value="P:cell surface receptor signaling pathway"/>
    <property type="evidence" value="ECO:0007669"/>
    <property type="project" value="InterPro"/>
</dbReference>
<evidence type="ECO:0008006" key="5">
    <source>
        <dbReference type="Google" id="ProtNLM"/>
    </source>
</evidence>
<dbReference type="InterPro" id="IPR011009">
    <property type="entry name" value="Kinase-like_dom_sf"/>
</dbReference>
<dbReference type="PANTHER" id="PTHR27005">
    <property type="entry name" value="WALL-ASSOCIATED RECEPTOR KINASE-LIKE 21"/>
    <property type="match status" value="1"/>
</dbReference>